<dbReference type="RefSeq" id="XP_014147892.1">
    <property type="nucleotide sequence ID" value="XM_014292417.1"/>
</dbReference>
<name>A0A0L0FB51_9EUKA</name>
<feature type="compositionally biased region" description="Acidic residues" evidence="1">
    <location>
        <begin position="28"/>
        <end position="40"/>
    </location>
</feature>
<organism evidence="3 4">
    <name type="scientific">Sphaeroforma arctica JP610</name>
    <dbReference type="NCBI Taxonomy" id="667725"/>
    <lineage>
        <taxon>Eukaryota</taxon>
        <taxon>Ichthyosporea</taxon>
        <taxon>Ichthyophonida</taxon>
        <taxon>Sphaeroforma</taxon>
    </lineage>
</organism>
<dbReference type="GO" id="GO:0016491">
    <property type="term" value="F:oxidoreductase activity"/>
    <property type="evidence" value="ECO:0007669"/>
    <property type="project" value="InterPro"/>
</dbReference>
<dbReference type="PRINTS" id="PR00419">
    <property type="entry name" value="ADXRDTASE"/>
</dbReference>
<reference evidence="3 4" key="1">
    <citation type="submission" date="2011-02" db="EMBL/GenBank/DDBJ databases">
        <title>The Genome Sequence of Sphaeroforma arctica JP610.</title>
        <authorList>
            <consortium name="The Broad Institute Genome Sequencing Platform"/>
            <person name="Russ C."/>
            <person name="Cuomo C."/>
            <person name="Young S.K."/>
            <person name="Zeng Q."/>
            <person name="Gargeya S."/>
            <person name="Alvarado L."/>
            <person name="Berlin A."/>
            <person name="Chapman S.B."/>
            <person name="Chen Z."/>
            <person name="Freedman E."/>
            <person name="Gellesch M."/>
            <person name="Goldberg J."/>
            <person name="Griggs A."/>
            <person name="Gujja S."/>
            <person name="Heilman E."/>
            <person name="Heiman D."/>
            <person name="Howarth C."/>
            <person name="Mehta T."/>
            <person name="Neiman D."/>
            <person name="Pearson M."/>
            <person name="Roberts A."/>
            <person name="Saif S."/>
            <person name="Shea T."/>
            <person name="Shenoy N."/>
            <person name="Sisk P."/>
            <person name="Stolte C."/>
            <person name="Sykes S."/>
            <person name="White J."/>
            <person name="Yandava C."/>
            <person name="Burger G."/>
            <person name="Gray M.W."/>
            <person name="Holland P.W.H."/>
            <person name="King N."/>
            <person name="Lang F.B.F."/>
            <person name="Roger A.J."/>
            <person name="Ruiz-Trillo I."/>
            <person name="Haas B."/>
            <person name="Nusbaum C."/>
            <person name="Birren B."/>
        </authorList>
    </citation>
    <scope>NUCLEOTIDE SEQUENCE [LARGE SCALE GENOMIC DNA]</scope>
    <source>
        <strain evidence="3 4">JP610</strain>
    </source>
</reference>
<feature type="domain" description="FAD/NAD(P)-binding" evidence="2">
    <location>
        <begin position="30"/>
        <end position="79"/>
    </location>
</feature>
<dbReference type="OrthoDB" id="66881at2759"/>
<dbReference type="Pfam" id="PF07992">
    <property type="entry name" value="Pyr_redox_2"/>
    <property type="match status" value="1"/>
</dbReference>
<dbReference type="InterPro" id="IPR036188">
    <property type="entry name" value="FAD/NAD-bd_sf"/>
</dbReference>
<feature type="region of interest" description="Disordered" evidence="1">
    <location>
        <begin position="21"/>
        <end position="42"/>
    </location>
</feature>
<feature type="non-terminal residue" evidence="3">
    <location>
        <position position="87"/>
    </location>
</feature>
<accession>A0A0L0FB51</accession>
<proteinExistence type="predicted"/>
<protein>
    <recommendedName>
        <fullName evidence="2">FAD/NAD(P)-binding domain-containing protein</fullName>
    </recommendedName>
</protein>
<dbReference type="Gene3D" id="3.50.50.60">
    <property type="entry name" value="FAD/NAD(P)-binding domain"/>
    <property type="match status" value="1"/>
</dbReference>
<evidence type="ECO:0000259" key="2">
    <source>
        <dbReference type="Pfam" id="PF07992"/>
    </source>
</evidence>
<evidence type="ECO:0000256" key="1">
    <source>
        <dbReference type="SAM" id="MobiDB-lite"/>
    </source>
</evidence>
<dbReference type="GeneID" id="25913956"/>
<dbReference type="SUPFAM" id="SSF51905">
    <property type="entry name" value="FAD/NAD(P)-binding domain"/>
    <property type="match status" value="1"/>
</dbReference>
<gene>
    <name evidence="3" type="ORF">SARC_13452</name>
</gene>
<dbReference type="AlphaFoldDB" id="A0A0L0FB51"/>
<keyword evidence="4" id="KW-1185">Reference proteome</keyword>
<dbReference type="InterPro" id="IPR023753">
    <property type="entry name" value="FAD/NAD-binding_dom"/>
</dbReference>
<evidence type="ECO:0000313" key="4">
    <source>
        <dbReference type="Proteomes" id="UP000054560"/>
    </source>
</evidence>
<dbReference type="Proteomes" id="UP000054560">
    <property type="component" value="Unassembled WGS sequence"/>
</dbReference>
<sequence length="87" mass="9122">MQDGTGIPHRVFEAVSPNNLTETASDSCADDADDIEDSSSDSEPLHVCVVGAGVSGIVTAKWLLQCGLKVTILDANETLGGIWKYSV</sequence>
<dbReference type="EMBL" id="KQ244903">
    <property type="protein sequence ID" value="KNC73990.1"/>
    <property type="molecule type" value="Genomic_DNA"/>
</dbReference>
<evidence type="ECO:0000313" key="3">
    <source>
        <dbReference type="EMBL" id="KNC73990.1"/>
    </source>
</evidence>